<gene>
    <name evidence="2" type="ordered locus">STAUR_4121</name>
</gene>
<feature type="region of interest" description="Disordered" evidence="1">
    <location>
        <begin position="44"/>
        <end position="64"/>
    </location>
</feature>
<dbReference type="HOGENOM" id="CLU_410878_0_0_7"/>
<dbReference type="KEGG" id="sur:STAUR_4121"/>
<keyword evidence="3" id="KW-1185">Reference proteome</keyword>
<evidence type="ECO:0000313" key="2">
    <source>
        <dbReference type="EMBL" id="ADO71905.1"/>
    </source>
</evidence>
<dbReference type="AlphaFoldDB" id="E3FP95"/>
<dbReference type="STRING" id="378806.STAUR_4121"/>
<evidence type="ECO:0000256" key="1">
    <source>
        <dbReference type="SAM" id="MobiDB-lite"/>
    </source>
</evidence>
<dbReference type="Gene3D" id="1.10.1370.30">
    <property type="match status" value="1"/>
</dbReference>
<proteinExistence type="predicted"/>
<reference evidence="2 3" key="1">
    <citation type="journal article" date="2011" name="Mol. Biol. Evol.">
        <title>Comparative genomic analysis of fruiting body formation in Myxococcales.</title>
        <authorList>
            <person name="Huntley S."/>
            <person name="Hamann N."/>
            <person name="Wegener-Feldbrugge S."/>
            <person name="Treuner-Lange A."/>
            <person name="Kube M."/>
            <person name="Reinhardt R."/>
            <person name="Klages S."/>
            <person name="Muller R."/>
            <person name="Ronning C.M."/>
            <person name="Nierman W.C."/>
            <person name="Sogaard-Andersen L."/>
        </authorList>
    </citation>
    <scope>NUCLEOTIDE SEQUENCE [LARGE SCALE GENOMIC DNA]</scope>
    <source>
        <strain evidence="2 3">DW4/3-1</strain>
    </source>
</reference>
<organism evidence="2 3">
    <name type="scientific">Stigmatella aurantiaca (strain DW4/3-1)</name>
    <dbReference type="NCBI Taxonomy" id="378806"/>
    <lineage>
        <taxon>Bacteria</taxon>
        <taxon>Pseudomonadati</taxon>
        <taxon>Myxococcota</taxon>
        <taxon>Myxococcia</taxon>
        <taxon>Myxococcales</taxon>
        <taxon>Cystobacterineae</taxon>
        <taxon>Archangiaceae</taxon>
        <taxon>Stigmatella</taxon>
    </lineage>
</organism>
<dbReference type="Proteomes" id="UP000001351">
    <property type="component" value="Chromosome"/>
</dbReference>
<protein>
    <submittedName>
        <fullName evidence="2">Conserved uncharacterized protein</fullName>
    </submittedName>
</protein>
<sequence>MRVRSMRVGPLSLSGVPALFLKPTQAVFLLPWLAVLGCASPRSSSPALAEHPMTPGTGSSSFPAVRKPETAALKAELVAKHGEASRARIERGVDQVAAQWREEDGEMEAFIREQFISDPKVLEATFGRMEHIFEQLDGHLNELGRELRWATDVDQGPLLPVDPLFAAYDPGAPVTEDLFRAKVGFVVLLNFPLTTLAERVAHAKDYTRRQWAETRLAGRFYRRVPSEVQQEVSRAGAAADLYISEYNIWMHHLVNERGERLFPKGLRLISHWNLRDELKADYADAAQGPAKQRTIIQVMERIVTQTIPAAVINNPRVDWNPFTNAVTVAPPGTVEDNAPPGQARAEAAPEPDTRYARLLAHFHAARRVDPYVPVAPTQLARAFEVQRELPEERVKAVLEQVLTSPMVPRVAQLIEQRLGRKLEPQDLWFNGFRPGSSRSEVELDRLTRQRYPTAEAFAQDIPRLLRGLGFSKERAAYLAERIRVDPSRGAGHAMQAARRGDFPHLRTRVEKEGMNYKGYNIAVHELGHNVEQVFSLYDVDHTLLAGVPNNAFTEALAFVFQARDMELLGQGKPDAAAERERVLNDFWQTWEIAGVALVDIAVWHWMYEHPEATPAQLRDATAAIAREHWDRYYAPVLGGQGSPLLGIYSHMISYPLYLPDYPLGHLIAFQIEEHLHQKGPLGVEFERMARQGAVTPDAWMVNATGSPVSAEPLLRATEAALAR</sequence>
<dbReference type="EMBL" id="CP002271">
    <property type="protein sequence ID" value="ADO71905.1"/>
    <property type="molecule type" value="Genomic_DNA"/>
</dbReference>
<evidence type="ECO:0000313" key="3">
    <source>
        <dbReference type="Proteomes" id="UP000001351"/>
    </source>
</evidence>
<dbReference type="OrthoDB" id="1013043at2"/>
<dbReference type="SUPFAM" id="SSF55486">
    <property type="entry name" value="Metalloproteases ('zincins'), catalytic domain"/>
    <property type="match status" value="1"/>
</dbReference>
<dbReference type="eggNOG" id="COG1164">
    <property type="taxonomic scope" value="Bacteria"/>
</dbReference>
<accession>E3FP95</accession>
<name>E3FP95_STIAD</name>